<evidence type="ECO:0000313" key="2">
    <source>
        <dbReference type="EMBL" id="VAX07734.1"/>
    </source>
</evidence>
<reference evidence="2" key="1">
    <citation type="submission" date="2018-06" db="EMBL/GenBank/DDBJ databases">
        <authorList>
            <person name="Zhirakovskaya E."/>
        </authorList>
    </citation>
    <scope>NUCLEOTIDE SEQUENCE</scope>
</reference>
<gene>
    <name evidence="2" type="ORF">MNBD_ALPHA03-1380</name>
</gene>
<feature type="domain" description="PilZ" evidence="1">
    <location>
        <begin position="16"/>
        <end position="94"/>
    </location>
</feature>
<evidence type="ECO:0000259" key="1">
    <source>
        <dbReference type="Pfam" id="PF07238"/>
    </source>
</evidence>
<protein>
    <recommendedName>
        <fullName evidence="1">PilZ domain-containing protein</fullName>
    </recommendedName>
</protein>
<proteinExistence type="predicted"/>
<dbReference type="SUPFAM" id="SSF141371">
    <property type="entry name" value="PilZ domain-like"/>
    <property type="match status" value="1"/>
</dbReference>
<dbReference type="Pfam" id="PF07238">
    <property type="entry name" value="PilZ"/>
    <property type="match status" value="1"/>
</dbReference>
<dbReference type="GO" id="GO:0035438">
    <property type="term" value="F:cyclic-di-GMP binding"/>
    <property type="evidence" value="ECO:0007669"/>
    <property type="project" value="InterPro"/>
</dbReference>
<name>A0A3B1B6Z0_9ZZZZ</name>
<dbReference type="InterPro" id="IPR009875">
    <property type="entry name" value="PilZ_domain"/>
</dbReference>
<dbReference type="EMBL" id="UOFW01000214">
    <property type="protein sequence ID" value="VAX07734.1"/>
    <property type="molecule type" value="Genomic_DNA"/>
</dbReference>
<accession>A0A3B1B6Z0</accession>
<dbReference type="AlphaFoldDB" id="A0A3B1B6Z0"/>
<dbReference type="Gene3D" id="2.40.10.220">
    <property type="entry name" value="predicted glycosyltransferase like domains"/>
    <property type="match status" value="1"/>
</dbReference>
<sequence>MSNLNKDIESEKDIVRRRFSRQPVLLKAVLDTGHYEFECIAYDLSLKGIKIKLDLPLETKCEVWLLVKDCPKIPAHVVWSKEGYIGLEFSLSSKQVTDILGTIGVRLPKV</sequence>
<organism evidence="2">
    <name type="scientific">hydrothermal vent metagenome</name>
    <dbReference type="NCBI Taxonomy" id="652676"/>
    <lineage>
        <taxon>unclassified sequences</taxon>
        <taxon>metagenomes</taxon>
        <taxon>ecological metagenomes</taxon>
    </lineage>
</organism>